<protein>
    <recommendedName>
        <fullName evidence="3">Gag-pol polyprotein</fullName>
    </recommendedName>
</protein>
<evidence type="ECO:0000313" key="2">
    <source>
        <dbReference type="Proteomes" id="UP001234989"/>
    </source>
</evidence>
<accession>A0AAF0ZQY3</accession>
<reference evidence="1" key="1">
    <citation type="submission" date="2023-08" db="EMBL/GenBank/DDBJ databases">
        <title>A de novo genome assembly of Solanum verrucosum Schlechtendal, a Mexican diploid species geographically isolated from the other diploid A-genome species in potato relatives.</title>
        <authorList>
            <person name="Hosaka K."/>
        </authorList>
    </citation>
    <scope>NUCLEOTIDE SEQUENCE</scope>
    <source>
        <tissue evidence="1">Young leaves</tissue>
    </source>
</reference>
<dbReference type="Proteomes" id="UP001234989">
    <property type="component" value="Chromosome 9"/>
</dbReference>
<keyword evidence="2" id="KW-1185">Reference proteome</keyword>
<dbReference type="EMBL" id="CP133620">
    <property type="protein sequence ID" value="WMV46295.1"/>
    <property type="molecule type" value="Genomic_DNA"/>
</dbReference>
<name>A0AAF0ZQY3_SOLVR</name>
<evidence type="ECO:0000313" key="1">
    <source>
        <dbReference type="EMBL" id="WMV46295.1"/>
    </source>
</evidence>
<proteinExistence type="predicted"/>
<evidence type="ECO:0008006" key="3">
    <source>
        <dbReference type="Google" id="ProtNLM"/>
    </source>
</evidence>
<sequence length="117" mass="13533">MLNNRNKGYLMHQKCNQGEVINAEFYEAIWMLSQIVTNQAGKQRENHREVAHTSRIREFLKMNPLSFTGSSVIEDPKNFVEELQKVFVIMHIADAERVELVAYQLKSDLVTPQKLVG</sequence>
<organism evidence="1 2">
    <name type="scientific">Solanum verrucosum</name>
    <dbReference type="NCBI Taxonomy" id="315347"/>
    <lineage>
        <taxon>Eukaryota</taxon>
        <taxon>Viridiplantae</taxon>
        <taxon>Streptophyta</taxon>
        <taxon>Embryophyta</taxon>
        <taxon>Tracheophyta</taxon>
        <taxon>Spermatophyta</taxon>
        <taxon>Magnoliopsida</taxon>
        <taxon>eudicotyledons</taxon>
        <taxon>Gunneridae</taxon>
        <taxon>Pentapetalae</taxon>
        <taxon>asterids</taxon>
        <taxon>lamiids</taxon>
        <taxon>Solanales</taxon>
        <taxon>Solanaceae</taxon>
        <taxon>Solanoideae</taxon>
        <taxon>Solaneae</taxon>
        <taxon>Solanum</taxon>
    </lineage>
</organism>
<gene>
    <name evidence="1" type="ORF">MTR67_039680</name>
</gene>
<dbReference type="AlphaFoldDB" id="A0AAF0ZQY3"/>